<evidence type="ECO:0000259" key="12">
    <source>
        <dbReference type="PROSITE" id="PS51709"/>
    </source>
</evidence>
<dbReference type="InterPro" id="IPR025867">
    <property type="entry name" value="MnmE_helical"/>
</dbReference>
<dbReference type="InterPro" id="IPR027368">
    <property type="entry name" value="MnmE_dom2"/>
</dbReference>
<protein>
    <recommendedName>
        <fullName evidence="10">tRNA modification GTPase MnmE</fullName>
        <ecNumber evidence="10">3.6.-.-</ecNumber>
    </recommendedName>
</protein>
<feature type="binding site" evidence="10">
    <location>
        <position position="252"/>
    </location>
    <ligand>
        <name>K(+)</name>
        <dbReference type="ChEBI" id="CHEBI:29103"/>
    </ligand>
</feature>
<evidence type="ECO:0000256" key="8">
    <source>
        <dbReference type="ARBA" id="ARBA00022958"/>
    </source>
</evidence>
<dbReference type="Gene3D" id="1.20.120.430">
    <property type="entry name" value="tRNA modification GTPase MnmE domain 2"/>
    <property type="match status" value="1"/>
</dbReference>
<organism evidence="13 14">
    <name type="scientific">Acidilutibacter cellobiosedens</name>
    <dbReference type="NCBI Taxonomy" id="2507161"/>
    <lineage>
        <taxon>Bacteria</taxon>
        <taxon>Bacillati</taxon>
        <taxon>Bacillota</taxon>
        <taxon>Tissierellia</taxon>
        <taxon>Tissierellales</taxon>
        <taxon>Acidilutibacteraceae</taxon>
        <taxon>Acidilutibacter</taxon>
    </lineage>
</organism>
<keyword evidence="9 10" id="KW-0342">GTP-binding</keyword>
<keyword evidence="5 10" id="KW-0547">Nucleotide-binding</keyword>
<dbReference type="KEGG" id="spoa:EQM13_18045"/>
<feature type="binding site" evidence="10">
    <location>
        <position position="235"/>
    </location>
    <ligand>
        <name>Mg(2+)</name>
        <dbReference type="ChEBI" id="CHEBI:18420"/>
    </ligand>
</feature>
<keyword evidence="6 10" id="KW-0378">Hydrolase</keyword>
<dbReference type="InterPro" id="IPR027417">
    <property type="entry name" value="P-loop_NTPase"/>
</dbReference>
<dbReference type="NCBIfam" id="TIGR00450">
    <property type="entry name" value="mnmE_trmE_thdF"/>
    <property type="match status" value="1"/>
</dbReference>
<dbReference type="PANTHER" id="PTHR42714:SF2">
    <property type="entry name" value="TRNA MODIFICATION GTPASE GTPBP3, MITOCHONDRIAL"/>
    <property type="match status" value="1"/>
</dbReference>
<evidence type="ECO:0000256" key="10">
    <source>
        <dbReference type="HAMAP-Rule" id="MF_00379"/>
    </source>
</evidence>
<comment type="caution">
    <text evidence="10">Lacks conserved residue(s) required for the propagation of feature annotation.</text>
</comment>
<dbReference type="InterPro" id="IPR018948">
    <property type="entry name" value="GTP-bd_TrmE_N"/>
</dbReference>
<dbReference type="EMBL" id="CP035282">
    <property type="protein sequence ID" value="QAT63326.1"/>
    <property type="molecule type" value="Genomic_DNA"/>
</dbReference>
<dbReference type="InterPro" id="IPR031168">
    <property type="entry name" value="G_TrmE"/>
</dbReference>
<dbReference type="PANTHER" id="PTHR42714">
    <property type="entry name" value="TRNA MODIFICATION GTPASE GTPBP3"/>
    <property type="match status" value="1"/>
</dbReference>
<dbReference type="Proteomes" id="UP000287969">
    <property type="component" value="Chromosome"/>
</dbReference>
<dbReference type="InterPro" id="IPR027266">
    <property type="entry name" value="TrmE/GcvT-like"/>
</dbReference>
<feature type="binding site" evidence="10">
    <location>
        <position position="21"/>
    </location>
    <ligand>
        <name>(6S)-5-formyl-5,6,7,8-tetrahydrofolate</name>
        <dbReference type="ChEBI" id="CHEBI:57457"/>
    </ligand>
</feature>
<comment type="subunit">
    <text evidence="10">Homodimer. Heterotetramer of two MnmE and two MnmG subunits.</text>
</comment>
<dbReference type="GO" id="GO:0005829">
    <property type="term" value="C:cytosol"/>
    <property type="evidence" value="ECO:0007669"/>
    <property type="project" value="TreeGrafter"/>
</dbReference>
<comment type="cofactor">
    <cofactor evidence="10">
        <name>K(+)</name>
        <dbReference type="ChEBI" id="CHEBI:29103"/>
    </cofactor>
    <text evidence="10">Binds 1 potassium ion per subunit.</text>
</comment>
<evidence type="ECO:0000256" key="11">
    <source>
        <dbReference type="RuleBase" id="RU003313"/>
    </source>
</evidence>
<dbReference type="FunFam" id="3.40.50.300:FF:000494">
    <property type="entry name" value="tRNA modification GTPase MnmE"/>
    <property type="match status" value="1"/>
</dbReference>
<dbReference type="GO" id="GO:0002098">
    <property type="term" value="P:tRNA wobble uridine modification"/>
    <property type="evidence" value="ECO:0007669"/>
    <property type="project" value="TreeGrafter"/>
</dbReference>
<dbReference type="Pfam" id="PF10396">
    <property type="entry name" value="TrmE_N"/>
    <property type="match status" value="1"/>
</dbReference>
<evidence type="ECO:0000313" key="14">
    <source>
        <dbReference type="Proteomes" id="UP000287969"/>
    </source>
</evidence>
<name>A0A410QHA0_9FIRM</name>
<dbReference type="OrthoDB" id="9805918at2"/>
<gene>
    <name evidence="10 13" type="primary">mnmE</name>
    <name evidence="10" type="synonym">trmE</name>
    <name evidence="13" type="ORF">EQM13_18045</name>
</gene>
<evidence type="ECO:0000256" key="3">
    <source>
        <dbReference type="ARBA" id="ARBA00022694"/>
    </source>
</evidence>
<dbReference type="CDD" id="cd04164">
    <property type="entry name" value="trmE"/>
    <property type="match status" value="1"/>
</dbReference>
<keyword evidence="8 10" id="KW-0630">Potassium</keyword>
<comment type="subcellular location">
    <subcellularLocation>
        <location evidence="10">Cytoplasm</location>
    </subcellularLocation>
</comment>
<evidence type="ECO:0000256" key="7">
    <source>
        <dbReference type="ARBA" id="ARBA00022842"/>
    </source>
</evidence>
<keyword evidence="14" id="KW-1185">Reference proteome</keyword>
<evidence type="ECO:0000256" key="9">
    <source>
        <dbReference type="ARBA" id="ARBA00023134"/>
    </source>
</evidence>
<dbReference type="RefSeq" id="WP_071141309.1">
    <property type="nucleotide sequence ID" value="NZ_CP035282.1"/>
</dbReference>
<dbReference type="AlphaFoldDB" id="A0A410QHA0"/>
<dbReference type="GO" id="GO:0042802">
    <property type="term" value="F:identical protein binding"/>
    <property type="evidence" value="ECO:0007669"/>
    <property type="project" value="UniProtKB-ARBA"/>
</dbReference>
<feature type="binding site" evidence="10">
    <location>
        <position position="256"/>
    </location>
    <ligand>
        <name>Mg(2+)</name>
        <dbReference type="ChEBI" id="CHEBI:18420"/>
    </ligand>
</feature>
<dbReference type="CDD" id="cd14858">
    <property type="entry name" value="TrmE_N"/>
    <property type="match status" value="1"/>
</dbReference>
<feature type="binding site" evidence="10">
    <location>
        <position position="459"/>
    </location>
    <ligand>
        <name>(6S)-5-formyl-5,6,7,8-tetrahydrofolate</name>
        <dbReference type="ChEBI" id="CHEBI:57457"/>
    </ligand>
</feature>
<accession>A0A410QHA0</accession>
<reference evidence="14" key="1">
    <citation type="submission" date="2019-01" db="EMBL/GenBank/DDBJ databases">
        <title>Draft genomes of a novel of Sporanaerobacter strains.</title>
        <authorList>
            <person name="Ma S."/>
        </authorList>
    </citation>
    <scope>NUCLEOTIDE SEQUENCE [LARGE SCALE GENOMIC DNA]</scope>
    <source>
        <strain evidence="14">NJN-17</strain>
    </source>
</reference>
<dbReference type="GO" id="GO:0046872">
    <property type="term" value="F:metal ion binding"/>
    <property type="evidence" value="ECO:0007669"/>
    <property type="project" value="UniProtKB-KW"/>
</dbReference>
<keyword evidence="3 10" id="KW-0819">tRNA processing</keyword>
<feature type="binding site" evidence="10">
    <location>
        <position position="125"/>
    </location>
    <ligand>
        <name>(6S)-5-formyl-5,6,7,8-tetrahydrofolate</name>
        <dbReference type="ChEBI" id="CHEBI:57457"/>
    </ligand>
</feature>
<keyword evidence="2 10" id="KW-0963">Cytoplasm</keyword>
<dbReference type="FunFam" id="3.30.1360.120:FF:000003">
    <property type="entry name" value="tRNA modification GTPase MnmE"/>
    <property type="match status" value="1"/>
</dbReference>
<dbReference type="SUPFAM" id="SSF52540">
    <property type="entry name" value="P-loop containing nucleoside triphosphate hydrolases"/>
    <property type="match status" value="1"/>
</dbReference>
<dbReference type="NCBIfam" id="TIGR00231">
    <property type="entry name" value="small_GTP"/>
    <property type="match status" value="1"/>
</dbReference>
<dbReference type="HAMAP" id="MF_00379">
    <property type="entry name" value="GTPase_MnmE"/>
    <property type="match status" value="1"/>
</dbReference>
<dbReference type="InterPro" id="IPR005225">
    <property type="entry name" value="Small_GTP-bd"/>
</dbReference>
<comment type="similarity">
    <text evidence="1 10 11">Belongs to the TRAFAC class TrmE-Era-EngA-EngB-Septin-like GTPase superfamily. TrmE GTPase family.</text>
</comment>
<evidence type="ECO:0000256" key="1">
    <source>
        <dbReference type="ARBA" id="ARBA00011043"/>
    </source>
</evidence>
<feature type="binding site" evidence="10">
    <location>
        <position position="250"/>
    </location>
    <ligand>
        <name>K(+)</name>
        <dbReference type="ChEBI" id="CHEBI:29103"/>
    </ligand>
</feature>
<dbReference type="InterPro" id="IPR006073">
    <property type="entry name" value="GTP-bd"/>
</dbReference>
<comment type="function">
    <text evidence="10">Exhibits a very high intrinsic GTPase hydrolysis rate. Involved in the addition of a carboxymethylaminomethyl (cmnm) group at the wobble position (U34) of certain tRNAs, forming tRNA-cmnm(5)s(2)U34.</text>
</comment>
<dbReference type="InterPro" id="IPR004520">
    <property type="entry name" value="GTPase_MnmE"/>
</dbReference>
<proteinExistence type="inferred from homology"/>
<dbReference type="GO" id="GO:0003924">
    <property type="term" value="F:GTPase activity"/>
    <property type="evidence" value="ECO:0007669"/>
    <property type="project" value="UniProtKB-UniRule"/>
</dbReference>
<keyword evidence="4 10" id="KW-0479">Metal-binding</keyword>
<feature type="binding site" evidence="10">
    <location>
        <begin position="275"/>
        <end position="278"/>
    </location>
    <ligand>
        <name>GTP</name>
        <dbReference type="ChEBI" id="CHEBI:37565"/>
    </ligand>
</feature>
<feature type="binding site" evidence="10">
    <location>
        <position position="86"/>
    </location>
    <ligand>
        <name>(6S)-5-formyl-5,6,7,8-tetrahydrofolate</name>
        <dbReference type="ChEBI" id="CHEBI:57457"/>
    </ligand>
</feature>
<feature type="binding site" evidence="10">
    <location>
        <position position="231"/>
    </location>
    <ligand>
        <name>K(+)</name>
        <dbReference type="ChEBI" id="CHEBI:29103"/>
    </ligand>
</feature>
<evidence type="ECO:0000256" key="2">
    <source>
        <dbReference type="ARBA" id="ARBA00022490"/>
    </source>
</evidence>
<dbReference type="Gene3D" id="3.30.1360.120">
    <property type="entry name" value="Probable tRNA modification gtpase trme, domain 1"/>
    <property type="match status" value="1"/>
</dbReference>
<feature type="binding site" evidence="10">
    <location>
        <position position="255"/>
    </location>
    <ligand>
        <name>K(+)</name>
        <dbReference type="ChEBI" id="CHEBI:29103"/>
    </ligand>
</feature>
<evidence type="ECO:0000256" key="4">
    <source>
        <dbReference type="ARBA" id="ARBA00022723"/>
    </source>
</evidence>
<dbReference type="Gene3D" id="3.40.50.300">
    <property type="entry name" value="P-loop containing nucleotide triphosphate hydrolases"/>
    <property type="match status" value="1"/>
</dbReference>
<evidence type="ECO:0000313" key="13">
    <source>
        <dbReference type="EMBL" id="QAT63326.1"/>
    </source>
</evidence>
<sequence length="459" mass="51213">MESTIAAISTTVGESGIGIVRMSGKDSLSIAGKIFEGKKTKNLKDAENRKITYGHIFDPTDGSLVDEVLIVFMKAPFTYTREDIVEIYCHGGIISVRKILELLLANGAVMAERGEFTKRAFLNGRLDLSQAEAVIDIIKSKTELSCKLSLNQLEGGLSSEIKRIMDELTEMVAHVEVSIDFPEEDFEEITYDELELKSKKILDEIDNLLNTSERGRILREGLNVVILGKPNVGKSSLLNSMLRENRAIVTDIPGTTRDTIEEYMNIDGIPLKIVDTAGIRNTENIIEKIGVDKAKNLLETADLTIAVFDSSKELEEDDYEIINMIKDKKGIALLNKMDLDSKLTMEDLKKLIPEMKIIPTIISQKIGIQDIENNIKDMFYGGKVKIKNDIMVTNIRHKKKLIDAKKNISDAYTGIISKVPLDCLEVDLKNCWTNLGEISGDTVTEDILDKIFSEFCVGK</sequence>
<dbReference type="Pfam" id="PF12631">
    <property type="entry name" value="MnmE_helical"/>
    <property type="match status" value="1"/>
</dbReference>
<dbReference type="Pfam" id="PF01926">
    <property type="entry name" value="MMR_HSR1"/>
    <property type="match status" value="1"/>
</dbReference>
<keyword evidence="7 10" id="KW-0460">Magnesium</keyword>
<dbReference type="PROSITE" id="PS51709">
    <property type="entry name" value="G_TRME"/>
    <property type="match status" value="1"/>
</dbReference>
<evidence type="ECO:0000256" key="6">
    <source>
        <dbReference type="ARBA" id="ARBA00022801"/>
    </source>
</evidence>
<dbReference type="GO" id="GO:0005525">
    <property type="term" value="F:GTP binding"/>
    <property type="evidence" value="ECO:0007669"/>
    <property type="project" value="UniProtKB-UniRule"/>
</dbReference>
<feature type="binding site" evidence="10">
    <location>
        <begin position="250"/>
        <end position="256"/>
    </location>
    <ligand>
        <name>GTP</name>
        <dbReference type="ChEBI" id="CHEBI:37565"/>
    </ligand>
</feature>
<evidence type="ECO:0000256" key="5">
    <source>
        <dbReference type="ARBA" id="ARBA00022741"/>
    </source>
</evidence>
<feature type="binding site" evidence="10">
    <location>
        <begin position="231"/>
        <end position="236"/>
    </location>
    <ligand>
        <name>GTP</name>
        <dbReference type="ChEBI" id="CHEBI:37565"/>
    </ligand>
</feature>
<feature type="domain" description="TrmE-type G" evidence="12">
    <location>
        <begin position="221"/>
        <end position="380"/>
    </location>
</feature>
<dbReference type="EC" id="3.6.-.-" evidence="10"/>
<dbReference type="GO" id="GO:0030488">
    <property type="term" value="P:tRNA methylation"/>
    <property type="evidence" value="ECO:0007669"/>
    <property type="project" value="TreeGrafter"/>
</dbReference>
<dbReference type="SUPFAM" id="SSF116878">
    <property type="entry name" value="TrmE connector domain"/>
    <property type="match status" value="1"/>
</dbReference>